<dbReference type="PROSITE" id="PS51755">
    <property type="entry name" value="OMPR_PHOB"/>
    <property type="match status" value="1"/>
</dbReference>
<dbReference type="SUPFAM" id="SSF46785">
    <property type="entry name" value="Winged helix' DNA-binding domain"/>
    <property type="match status" value="1"/>
</dbReference>
<organism evidence="8 9">
    <name type="scientific">Amycolatopsis bullii</name>
    <dbReference type="NCBI Taxonomy" id="941987"/>
    <lineage>
        <taxon>Bacteria</taxon>
        <taxon>Bacillati</taxon>
        <taxon>Actinomycetota</taxon>
        <taxon>Actinomycetes</taxon>
        <taxon>Pseudonocardiales</taxon>
        <taxon>Pseudonocardiaceae</taxon>
        <taxon>Amycolatopsis</taxon>
    </lineage>
</organism>
<keyword evidence="4" id="KW-0804">Transcription</keyword>
<dbReference type="Pfam" id="PF13374">
    <property type="entry name" value="TPR_10"/>
    <property type="match status" value="1"/>
</dbReference>
<dbReference type="InterPro" id="IPR036390">
    <property type="entry name" value="WH_DNA-bd_sf"/>
</dbReference>
<dbReference type="Gene3D" id="1.25.40.10">
    <property type="entry name" value="Tetratricopeptide repeat domain"/>
    <property type="match status" value="2"/>
</dbReference>
<accession>A0ABQ3KLK1</accession>
<proteinExistence type="inferred from homology"/>
<dbReference type="PANTHER" id="PTHR35807">
    <property type="entry name" value="TRANSCRIPTIONAL REGULATOR REDD-RELATED"/>
    <property type="match status" value="1"/>
</dbReference>
<dbReference type="Gene3D" id="1.10.10.10">
    <property type="entry name" value="Winged helix-like DNA-binding domain superfamily/Winged helix DNA-binding domain"/>
    <property type="match status" value="1"/>
</dbReference>
<dbReference type="SUPFAM" id="SSF48452">
    <property type="entry name" value="TPR-like"/>
    <property type="match status" value="3"/>
</dbReference>
<dbReference type="Pfam" id="PF00486">
    <property type="entry name" value="Trans_reg_C"/>
    <property type="match status" value="1"/>
</dbReference>
<reference evidence="9" key="1">
    <citation type="journal article" date="2019" name="Int. J. Syst. Evol. Microbiol.">
        <title>The Global Catalogue of Microorganisms (GCM) 10K type strain sequencing project: providing services to taxonomists for standard genome sequencing and annotation.</title>
        <authorList>
            <consortium name="The Broad Institute Genomics Platform"/>
            <consortium name="The Broad Institute Genome Sequencing Center for Infectious Disease"/>
            <person name="Wu L."/>
            <person name="Ma J."/>
        </authorList>
    </citation>
    <scope>NUCLEOTIDE SEQUENCE [LARGE SCALE GENOMIC DNA]</scope>
    <source>
        <strain evidence="9">CGMCC 4.7680</strain>
    </source>
</reference>
<gene>
    <name evidence="8" type="ORF">GCM10017567_56960</name>
</gene>
<dbReference type="PANTHER" id="PTHR35807:SF1">
    <property type="entry name" value="TRANSCRIPTIONAL REGULATOR REDD"/>
    <property type="match status" value="1"/>
</dbReference>
<dbReference type="InterPro" id="IPR036388">
    <property type="entry name" value="WH-like_DNA-bd_sf"/>
</dbReference>
<feature type="region of interest" description="Disordered" evidence="6">
    <location>
        <begin position="929"/>
        <end position="951"/>
    </location>
</feature>
<keyword evidence="3 5" id="KW-0238">DNA-binding</keyword>
<evidence type="ECO:0000256" key="5">
    <source>
        <dbReference type="PROSITE-ProRule" id="PRU01091"/>
    </source>
</evidence>
<comment type="caution">
    <text evidence="8">The sequence shown here is derived from an EMBL/GenBank/DDBJ whole genome shotgun (WGS) entry which is preliminary data.</text>
</comment>
<dbReference type="SMART" id="SM01043">
    <property type="entry name" value="BTAD"/>
    <property type="match status" value="1"/>
</dbReference>
<dbReference type="Proteomes" id="UP000649955">
    <property type="component" value="Unassembled WGS sequence"/>
</dbReference>
<evidence type="ECO:0000313" key="8">
    <source>
        <dbReference type="EMBL" id="GHG29830.1"/>
    </source>
</evidence>
<dbReference type="Pfam" id="PF03704">
    <property type="entry name" value="BTAD"/>
    <property type="match status" value="1"/>
</dbReference>
<sequence>MDIVGTEMSVLGPVELRVDGRVLEVGHARQRCVLAVLLVEVNRVVTTEQLLDRVWADRLPHKARQVASNYVSRLRRALTSAGDVAVLRRGGGYVLETDPESVDLHRFHRLVEHARGREDPQALALLEEAAGLWRGEPFAGLDTPWLAAVRTSLERERVAARLDRVDVALRCGRHTEVLPELLALADQDVLDERVAAQLMLALHRAGRTVDALAHYRRLRARLIEQLGTEPGAALQNLHQRILDTDPALAPPPPPTIEGGTLERPVPRQLPAPPRCFTGRGSELARLDQALIACRPASTRSGTTVVVSAIGGAGGIGKTWLALAWAHQHLERFPDGQLFTDLRGFSLVDAPVTPDAALFGFLTALGVTANRVPADMDAAAALYRSLVAGKRMLVVLDNAATADQVIPLLPGSPTCAVLVTGRTGLASLIDRHGARHLRLDVLDRTEARALLAARLGADRVTAEPDAVDELAQLCGGYPLALSITARHAATRPSVPLAEIAAELRELGLEMLDHDTDPAASLPTVLSWSLRHLTDEQRTVFGLLGIAPGPDTTLPAVAALTGLPPAAARKALSALEEASMVERRPHGRYAMHDLIRDYAATTAHDLPDSAREAALLRVMDFYLHTAYLADRLLEPHRELLRPDPPMSGVHPHPLPDAAAALAWLQVEHATLLATQRAAVALGRHHVVWHLAWVLDAFHFRRGHLRDALASWRAAFDAAAHQSDPTVRIRAQRFLGSACSRLGRHEEALEHLGRALDSATHHRDDTEQAHTHRALMAAWALRGDDQQALDHSLRAFDLYHAVGNPVWDADALNAVGWFAARLGNFATARDHCHAALVLHRRHHNPAGEADTLDSLGFIAHRTGDHRAAVDHYHQALTLLRSLGNTYQVANTLDAMGHPHAALGHPDQARAAWREALALYREQDRADDAARIQQQLDNLAESTESNRPPDTGATA</sequence>
<dbReference type="SMART" id="SM00862">
    <property type="entry name" value="Trans_reg_C"/>
    <property type="match status" value="1"/>
</dbReference>
<dbReference type="SMART" id="SM00028">
    <property type="entry name" value="TPR"/>
    <property type="match status" value="4"/>
</dbReference>
<protein>
    <recommendedName>
        <fullName evidence="7">OmpR/PhoB-type domain-containing protein</fullName>
    </recommendedName>
</protein>
<dbReference type="SUPFAM" id="SSF52540">
    <property type="entry name" value="P-loop containing nucleoside triphosphate hydrolases"/>
    <property type="match status" value="1"/>
</dbReference>
<evidence type="ECO:0000256" key="2">
    <source>
        <dbReference type="ARBA" id="ARBA00023015"/>
    </source>
</evidence>
<dbReference type="InterPro" id="IPR011990">
    <property type="entry name" value="TPR-like_helical_dom_sf"/>
</dbReference>
<evidence type="ECO:0000256" key="6">
    <source>
        <dbReference type="SAM" id="MobiDB-lite"/>
    </source>
</evidence>
<evidence type="ECO:0000256" key="4">
    <source>
        <dbReference type="ARBA" id="ARBA00023163"/>
    </source>
</evidence>
<dbReference type="InterPro" id="IPR019734">
    <property type="entry name" value="TPR_rpt"/>
</dbReference>
<feature type="region of interest" description="Disordered" evidence="6">
    <location>
        <begin position="247"/>
        <end position="272"/>
    </location>
</feature>
<feature type="domain" description="OmpR/PhoB-type" evidence="7">
    <location>
        <begin position="1"/>
        <end position="97"/>
    </location>
</feature>
<keyword evidence="2" id="KW-0805">Transcription regulation</keyword>
<evidence type="ECO:0000256" key="3">
    <source>
        <dbReference type="ARBA" id="ARBA00023125"/>
    </source>
</evidence>
<dbReference type="EMBL" id="BNAW01000030">
    <property type="protein sequence ID" value="GHG29830.1"/>
    <property type="molecule type" value="Genomic_DNA"/>
</dbReference>
<dbReference type="SUPFAM" id="SSF46894">
    <property type="entry name" value="C-terminal effector domain of the bipartite response regulators"/>
    <property type="match status" value="1"/>
</dbReference>
<dbReference type="Pfam" id="PF13424">
    <property type="entry name" value="TPR_12"/>
    <property type="match status" value="1"/>
</dbReference>
<keyword evidence="9" id="KW-1185">Reference proteome</keyword>
<dbReference type="CDD" id="cd15831">
    <property type="entry name" value="BTAD"/>
    <property type="match status" value="1"/>
</dbReference>
<dbReference type="InterPro" id="IPR027417">
    <property type="entry name" value="P-loop_NTPase"/>
</dbReference>
<dbReference type="InterPro" id="IPR051677">
    <property type="entry name" value="AfsR-DnrI-RedD_regulator"/>
</dbReference>
<dbReference type="InterPro" id="IPR001867">
    <property type="entry name" value="OmpR/PhoB-type_DNA-bd"/>
</dbReference>
<dbReference type="InterPro" id="IPR016032">
    <property type="entry name" value="Sig_transdc_resp-reg_C-effctor"/>
</dbReference>
<evidence type="ECO:0000259" key="7">
    <source>
        <dbReference type="PROSITE" id="PS51755"/>
    </source>
</evidence>
<feature type="DNA-binding region" description="OmpR/PhoB-type" evidence="5">
    <location>
        <begin position="1"/>
        <end position="97"/>
    </location>
</feature>
<dbReference type="InterPro" id="IPR005158">
    <property type="entry name" value="BTAD"/>
</dbReference>
<dbReference type="PRINTS" id="PR00364">
    <property type="entry name" value="DISEASERSIST"/>
</dbReference>
<dbReference type="Gene3D" id="3.40.50.300">
    <property type="entry name" value="P-loop containing nucleotide triphosphate hydrolases"/>
    <property type="match status" value="1"/>
</dbReference>
<evidence type="ECO:0000313" key="9">
    <source>
        <dbReference type="Proteomes" id="UP000649955"/>
    </source>
</evidence>
<comment type="similarity">
    <text evidence="1">Belongs to the AfsR/DnrI/RedD regulatory family.</text>
</comment>
<name>A0ABQ3KLK1_9PSEU</name>
<evidence type="ECO:0000256" key="1">
    <source>
        <dbReference type="ARBA" id="ARBA00005820"/>
    </source>
</evidence>